<name>A0A7V8IHJ3_9GAMM</name>
<dbReference type="AlphaFoldDB" id="A0A7V8IHJ3"/>
<evidence type="ECO:0000313" key="1">
    <source>
        <dbReference type="EMBL" id="KHN50731.1"/>
    </source>
</evidence>
<reference evidence="1 2" key="1">
    <citation type="submission" date="2014-10" db="EMBL/GenBank/DDBJ databases">
        <title>Genome sequence of Pectobacterium carotovorum M022.</title>
        <authorList>
            <person name="Chan K.-G."/>
            <person name="Tan W.-S."/>
        </authorList>
    </citation>
    <scope>NUCLEOTIDE SEQUENCE [LARGE SCALE GENOMIC DNA]</scope>
    <source>
        <strain evidence="1 2">M022</strain>
    </source>
</reference>
<organism evidence="1 2">
    <name type="scientific">Pectobacterium fontis</name>
    <dbReference type="NCBI Taxonomy" id="2558042"/>
    <lineage>
        <taxon>Bacteria</taxon>
        <taxon>Pseudomonadati</taxon>
        <taxon>Pseudomonadota</taxon>
        <taxon>Gammaproteobacteria</taxon>
        <taxon>Enterobacterales</taxon>
        <taxon>Pectobacteriaceae</taxon>
        <taxon>Pectobacterium</taxon>
    </lineage>
</organism>
<dbReference type="EMBL" id="JSXC01000037">
    <property type="protein sequence ID" value="KHN50731.1"/>
    <property type="molecule type" value="Genomic_DNA"/>
</dbReference>
<gene>
    <name evidence="1" type="ORF">OI69_13800</name>
</gene>
<proteinExistence type="predicted"/>
<keyword evidence="2" id="KW-1185">Reference proteome</keyword>
<dbReference type="RefSeq" id="WP_039351545.1">
    <property type="nucleotide sequence ID" value="NZ_JSXC01000037.1"/>
</dbReference>
<dbReference type="Proteomes" id="UP000053038">
    <property type="component" value="Unassembled WGS sequence"/>
</dbReference>
<protein>
    <submittedName>
        <fullName evidence="1">Uncharacterized protein</fullName>
    </submittedName>
</protein>
<sequence>MQEKYVIKNSTGLYIGNLLIGDDVTFVNKVSLAKNFANDVAANEFIESKGLTDVEVKKVNVIITIEEV</sequence>
<comment type="caution">
    <text evidence="1">The sequence shown here is derived from an EMBL/GenBank/DDBJ whole genome shotgun (WGS) entry which is preliminary data.</text>
</comment>
<evidence type="ECO:0000313" key="2">
    <source>
        <dbReference type="Proteomes" id="UP000053038"/>
    </source>
</evidence>
<accession>A0A7V8IHJ3</accession>